<proteinExistence type="predicted"/>
<name>A0A099EWM4_9RHOB</name>
<gene>
    <name evidence="1" type="ORF">IC63_14460</name>
</gene>
<dbReference type="AlphaFoldDB" id="A0A099EWM4"/>
<dbReference type="Proteomes" id="UP000029917">
    <property type="component" value="Unassembled WGS sequence"/>
</dbReference>
<sequence>MSYVKEVDITRVKEAFRAAQNLIAELEGEGVFALYQDPDSDADPSGDELDRMLRLQSEVAQMLLGQQLSRLERNS</sequence>
<evidence type="ECO:0000313" key="1">
    <source>
        <dbReference type="EMBL" id="KGJ02604.1"/>
    </source>
</evidence>
<dbReference type="RefSeq" id="WP_156965501.1">
    <property type="nucleotide sequence ID" value="NZ_JRKS01000065.1"/>
</dbReference>
<comment type="caution">
    <text evidence="1">The sequence shown here is derived from an EMBL/GenBank/DDBJ whole genome shotgun (WGS) entry which is preliminary data.</text>
</comment>
<evidence type="ECO:0000313" key="2">
    <source>
        <dbReference type="Proteomes" id="UP000029917"/>
    </source>
</evidence>
<dbReference type="EMBL" id="JRKS01000065">
    <property type="protein sequence ID" value="KGJ02604.1"/>
    <property type="molecule type" value="Genomic_DNA"/>
</dbReference>
<protein>
    <submittedName>
        <fullName evidence="1">Uncharacterized protein</fullName>
    </submittedName>
</protein>
<accession>A0A099EWM4</accession>
<organism evidence="1 2">
    <name type="scientific">Paracoccus sphaerophysae</name>
    <dbReference type="NCBI Taxonomy" id="690417"/>
    <lineage>
        <taxon>Bacteria</taxon>
        <taxon>Pseudomonadati</taxon>
        <taxon>Pseudomonadota</taxon>
        <taxon>Alphaproteobacteria</taxon>
        <taxon>Rhodobacterales</taxon>
        <taxon>Paracoccaceae</taxon>
        <taxon>Paracoccus</taxon>
    </lineage>
</organism>
<keyword evidence="2" id="KW-1185">Reference proteome</keyword>
<dbReference type="STRING" id="690417.IC63_14460"/>
<reference evidence="1 2" key="2">
    <citation type="submission" date="2014-10" db="EMBL/GenBank/DDBJ databases">
        <title>Paracoccus sanguinis sp. nov., isolated from clinical specimens of New York State patients.</title>
        <authorList>
            <person name="Mingle L.A."/>
            <person name="Cole J.A."/>
            <person name="Lapierre P."/>
            <person name="Musser K.A."/>
        </authorList>
    </citation>
    <scope>NUCLEOTIDE SEQUENCE [LARGE SCALE GENOMIC DNA]</scope>
    <source>
        <strain evidence="1 2">HAMBI 3106</strain>
    </source>
</reference>
<reference evidence="1 2" key="1">
    <citation type="submission" date="2014-09" db="EMBL/GenBank/DDBJ databases">
        <authorList>
            <person name="McGinnis J.M."/>
            <person name="Wolfgang W.J."/>
        </authorList>
    </citation>
    <scope>NUCLEOTIDE SEQUENCE [LARGE SCALE GENOMIC DNA]</scope>
    <source>
        <strain evidence="1 2">HAMBI 3106</strain>
    </source>
</reference>